<sequence>MPAAHLDLHHSSGYDVAVKALVATLGPTATVRVNPDLTSVGNASGGINLRTVDFVITWTGTRNVVHFTGTVDNNGVAHGTSTGLTYPVKLDPGPWDSATRLACP</sequence>
<evidence type="ECO:0000313" key="2">
    <source>
        <dbReference type="Proteomes" id="UP000193529"/>
    </source>
</evidence>
<proteinExistence type="predicted"/>
<accession>A0A1X1ZM10</accession>
<reference evidence="1 2" key="1">
    <citation type="submission" date="2016-01" db="EMBL/GenBank/DDBJ databases">
        <title>The new phylogeny of the genus Mycobacterium.</title>
        <authorList>
            <person name="Tarcisio F."/>
            <person name="Conor M."/>
            <person name="Antonella G."/>
            <person name="Elisabetta G."/>
            <person name="Giulia F.S."/>
            <person name="Sara T."/>
            <person name="Anna F."/>
            <person name="Clotilde B."/>
            <person name="Roberto B."/>
            <person name="Veronica D.S."/>
            <person name="Fabio R."/>
            <person name="Monica P."/>
            <person name="Olivier J."/>
            <person name="Enrico T."/>
            <person name="Nicola S."/>
        </authorList>
    </citation>
    <scope>NUCLEOTIDE SEQUENCE [LARGE SCALE GENOMIC DNA]</scope>
    <source>
        <strain evidence="1 2">DSM 44572</strain>
    </source>
</reference>
<dbReference type="Proteomes" id="UP000193529">
    <property type="component" value="Unassembled WGS sequence"/>
</dbReference>
<gene>
    <name evidence="1" type="ORF">AWC19_09540</name>
</gene>
<protein>
    <submittedName>
        <fullName evidence="1">Uncharacterized protein</fullName>
    </submittedName>
</protein>
<evidence type="ECO:0000313" key="1">
    <source>
        <dbReference type="EMBL" id="ORW24342.1"/>
    </source>
</evidence>
<organism evidence="1 2">
    <name type="scientific">Mycobacterium palustre</name>
    <dbReference type="NCBI Taxonomy" id="153971"/>
    <lineage>
        <taxon>Bacteria</taxon>
        <taxon>Bacillati</taxon>
        <taxon>Actinomycetota</taxon>
        <taxon>Actinomycetes</taxon>
        <taxon>Mycobacteriales</taxon>
        <taxon>Mycobacteriaceae</taxon>
        <taxon>Mycobacterium</taxon>
        <taxon>Mycobacterium simiae complex</taxon>
    </lineage>
</organism>
<dbReference type="AlphaFoldDB" id="A0A1X1ZM10"/>
<name>A0A1X1ZM10_9MYCO</name>
<dbReference type="EMBL" id="LQPJ01000102">
    <property type="protein sequence ID" value="ORW24342.1"/>
    <property type="molecule type" value="Genomic_DNA"/>
</dbReference>
<keyword evidence="2" id="KW-1185">Reference proteome</keyword>
<comment type="caution">
    <text evidence="1">The sequence shown here is derived from an EMBL/GenBank/DDBJ whole genome shotgun (WGS) entry which is preliminary data.</text>
</comment>